<evidence type="ECO:0000313" key="10">
    <source>
        <dbReference type="Proteomes" id="UP000503088"/>
    </source>
</evidence>
<feature type="domain" description="Peptidase S26" evidence="8">
    <location>
        <begin position="12"/>
        <end position="156"/>
    </location>
</feature>
<dbReference type="InterPro" id="IPR036286">
    <property type="entry name" value="LexA/Signal_pep-like_sf"/>
</dbReference>
<dbReference type="Proteomes" id="UP000503088">
    <property type="component" value="Chromosome"/>
</dbReference>
<comment type="catalytic activity">
    <reaction evidence="1 7">
        <text>Cleavage of hydrophobic, N-terminal signal or leader sequences from secreted and periplasmic proteins.</text>
        <dbReference type="EC" id="3.4.21.89"/>
    </reaction>
</comment>
<evidence type="ECO:0000256" key="1">
    <source>
        <dbReference type="ARBA" id="ARBA00000677"/>
    </source>
</evidence>
<dbReference type="GO" id="GO:0006465">
    <property type="term" value="P:signal peptide processing"/>
    <property type="evidence" value="ECO:0007669"/>
    <property type="project" value="InterPro"/>
</dbReference>
<dbReference type="PROSITE" id="PS00761">
    <property type="entry name" value="SPASE_I_3"/>
    <property type="match status" value="1"/>
</dbReference>
<dbReference type="PRINTS" id="PR00727">
    <property type="entry name" value="LEADERPTASE"/>
</dbReference>
<keyword evidence="10" id="KW-1185">Reference proteome</keyword>
<keyword evidence="5 7" id="KW-0378">Hydrolase</keyword>
<protein>
    <recommendedName>
        <fullName evidence="4 7">Signal peptidase I</fullName>
        <ecNumber evidence="4 7">3.4.21.89</ecNumber>
    </recommendedName>
</protein>
<dbReference type="SUPFAM" id="SSF51306">
    <property type="entry name" value="LexA/Signal peptidase"/>
    <property type="match status" value="1"/>
</dbReference>
<sequence length="167" mass="19219">MRRLFPPSGFSILLALTLVVVFIRLFLFSPYTVHGESMSPSLKGEERIIVNKLKYRIDPPDYGEIVVFQSEGKNLIKRVIGLPGDVIHIENGYVFRNGKRLEEPYINEKVQGFLQQTEVIKDHVFVLGDNRNNSLDSRQIGLIPMDRVVGRADFILFPFEEMDILIR</sequence>
<dbReference type="InterPro" id="IPR019758">
    <property type="entry name" value="Pept_S26A_signal_pept_1_CS"/>
</dbReference>
<comment type="subcellular location">
    <subcellularLocation>
        <location evidence="2">Cell membrane</location>
        <topology evidence="2">Single-pass type II membrane protein</topology>
    </subcellularLocation>
    <subcellularLocation>
        <location evidence="7">Membrane</location>
        <topology evidence="7">Single-pass type II membrane protein</topology>
    </subcellularLocation>
</comment>
<dbReference type="GO" id="GO:0004252">
    <property type="term" value="F:serine-type endopeptidase activity"/>
    <property type="evidence" value="ECO:0007669"/>
    <property type="project" value="InterPro"/>
</dbReference>
<dbReference type="EMBL" id="CP048104">
    <property type="protein sequence ID" value="QKG83909.1"/>
    <property type="molecule type" value="Genomic_DNA"/>
</dbReference>
<reference evidence="9 10" key="1">
    <citation type="submission" date="2020-01" db="EMBL/GenBank/DDBJ databases">
        <authorList>
            <person name="Gulvik C.A."/>
            <person name="Batra D.G."/>
        </authorList>
    </citation>
    <scope>NUCLEOTIDE SEQUENCE [LARGE SCALE GENOMIC DNA]</scope>
    <source>
        <strain evidence="9 10">W9323</strain>
    </source>
</reference>
<keyword evidence="7" id="KW-0645">Protease</keyword>
<dbReference type="InterPro" id="IPR019533">
    <property type="entry name" value="Peptidase_S26"/>
</dbReference>
<dbReference type="InterPro" id="IPR019757">
    <property type="entry name" value="Pept_S26A_signal_pept_1_Lys-AS"/>
</dbReference>
<dbReference type="PROSITE" id="PS00760">
    <property type="entry name" value="SPASE_I_2"/>
    <property type="match status" value="1"/>
</dbReference>
<dbReference type="InterPro" id="IPR000223">
    <property type="entry name" value="Pept_S26A_signal_pept_1"/>
</dbReference>
<dbReference type="CDD" id="cd06530">
    <property type="entry name" value="S26_SPase_I"/>
    <property type="match status" value="1"/>
</dbReference>
<proteinExistence type="inferred from homology"/>
<dbReference type="RefSeq" id="WP_173221098.1">
    <property type="nucleotide sequence ID" value="NZ_CP048104.1"/>
</dbReference>
<evidence type="ECO:0000256" key="6">
    <source>
        <dbReference type="PIRSR" id="PIRSR600223-1"/>
    </source>
</evidence>
<evidence type="ECO:0000259" key="8">
    <source>
        <dbReference type="Pfam" id="PF10502"/>
    </source>
</evidence>
<dbReference type="PANTHER" id="PTHR43390">
    <property type="entry name" value="SIGNAL PEPTIDASE I"/>
    <property type="match status" value="1"/>
</dbReference>
<feature type="active site" evidence="6">
    <location>
        <position position="37"/>
    </location>
</feature>
<evidence type="ECO:0000256" key="4">
    <source>
        <dbReference type="ARBA" id="ARBA00013208"/>
    </source>
</evidence>
<dbReference type="GO" id="GO:0005886">
    <property type="term" value="C:plasma membrane"/>
    <property type="evidence" value="ECO:0007669"/>
    <property type="project" value="UniProtKB-SubCell"/>
</dbReference>
<dbReference type="AlphaFoldDB" id="A0A7D3XLR3"/>
<dbReference type="GO" id="GO:0009003">
    <property type="term" value="F:signal peptidase activity"/>
    <property type="evidence" value="ECO:0007669"/>
    <property type="project" value="UniProtKB-EC"/>
</dbReference>
<evidence type="ECO:0000256" key="5">
    <source>
        <dbReference type="ARBA" id="ARBA00022801"/>
    </source>
</evidence>
<dbReference type="Gene3D" id="2.10.109.10">
    <property type="entry name" value="Umud Fragment, subunit A"/>
    <property type="match status" value="1"/>
</dbReference>
<dbReference type="NCBIfam" id="TIGR02227">
    <property type="entry name" value="sigpep_I_bact"/>
    <property type="match status" value="1"/>
</dbReference>
<organism evidence="9 10">
    <name type="scientific">Kroppenstedtia pulmonis</name>
    <dbReference type="NCBI Taxonomy" id="1380685"/>
    <lineage>
        <taxon>Bacteria</taxon>
        <taxon>Bacillati</taxon>
        <taxon>Bacillota</taxon>
        <taxon>Bacilli</taxon>
        <taxon>Bacillales</taxon>
        <taxon>Thermoactinomycetaceae</taxon>
        <taxon>Kroppenstedtia</taxon>
    </lineage>
</organism>
<name>A0A7D3XLR3_9BACL</name>
<gene>
    <name evidence="9" type="primary">lepB</name>
    <name evidence="9" type="ORF">GXN76_05075</name>
</gene>
<dbReference type="Pfam" id="PF10502">
    <property type="entry name" value="Peptidase_S26"/>
    <property type="match status" value="1"/>
</dbReference>
<evidence type="ECO:0000256" key="3">
    <source>
        <dbReference type="ARBA" id="ARBA00009370"/>
    </source>
</evidence>
<evidence type="ECO:0000313" key="9">
    <source>
        <dbReference type="EMBL" id="QKG83909.1"/>
    </source>
</evidence>
<evidence type="ECO:0000256" key="7">
    <source>
        <dbReference type="RuleBase" id="RU362042"/>
    </source>
</evidence>
<dbReference type="EC" id="3.4.21.89" evidence="4 7"/>
<evidence type="ECO:0000256" key="2">
    <source>
        <dbReference type="ARBA" id="ARBA00004401"/>
    </source>
</evidence>
<comment type="similarity">
    <text evidence="3 7">Belongs to the peptidase S26 family.</text>
</comment>
<dbReference type="KEGG" id="kpul:GXN76_05075"/>
<accession>A0A7D3XLR3</accession>
<feature type="active site" evidence="6">
    <location>
        <position position="77"/>
    </location>
</feature>
<dbReference type="PANTHER" id="PTHR43390:SF1">
    <property type="entry name" value="CHLOROPLAST PROCESSING PEPTIDASE"/>
    <property type="match status" value="1"/>
</dbReference>